<reference evidence="2 3" key="1">
    <citation type="submission" date="2024-04" db="EMBL/GenBank/DDBJ databases">
        <title>The reference genome of an endangered Asteraceae, Deinandra increscens subsp. villosa, native to the Central Coast of California.</title>
        <authorList>
            <person name="Guilliams M."/>
            <person name="Hasenstab-Lehman K."/>
            <person name="Meyer R."/>
            <person name="Mcevoy S."/>
        </authorList>
    </citation>
    <scope>NUCLEOTIDE SEQUENCE [LARGE SCALE GENOMIC DNA]</scope>
    <source>
        <tissue evidence="2">Leaf</tissue>
    </source>
</reference>
<protein>
    <submittedName>
        <fullName evidence="2">Uncharacterized protein</fullName>
    </submittedName>
</protein>
<dbReference type="Proteomes" id="UP001408789">
    <property type="component" value="Unassembled WGS sequence"/>
</dbReference>
<gene>
    <name evidence="2" type="ORF">SSX86_002477</name>
</gene>
<feature type="region of interest" description="Disordered" evidence="1">
    <location>
        <begin position="1"/>
        <end position="26"/>
    </location>
</feature>
<dbReference type="AlphaFoldDB" id="A0AAP0HD73"/>
<keyword evidence="3" id="KW-1185">Reference proteome</keyword>
<evidence type="ECO:0000313" key="2">
    <source>
        <dbReference type="EMBL" id="KAK9078420.1"/>
    </source>
</evidence>
<dbReference type="EMBL" id="JBCNJP010000006">
    <property type="protein sequence ID" value="KAK9078420.1"/>
    <property type="molecule type" value="Genomic_DNA"/>
</dbReference>
<proteinExistence type="predicted"/>
<sequence>MSKRPRSEPSTTIPAGSTDAGGFASTDPLRALSTDIKKFETDPKTFIESLNLPVHSNIRFQIKWFKKLVKAWKTNQPGTPLDDTRLLFGVIKEVRPARVDLGDLEGIMQHYGLPQYTDVLQEDWEASQEKDTPKSVEEEQYEKLCASAPFTWSDEEELYKWDGPTIFTWSDRDLEASDDDGE</sequence>
<accession>A0AAP0HD73</accession>
<name>A0AAP0HD73_9ASTR</name>
<organism evidence="2 3">
    <name type="scientific">Deinandra increscens subsp. villosa</name>
    <dbReference type="NCBI Taxonomy" id="3103831"/>
    <lineage>
        <taxon>Eukaryota</taxon>
        <taxon>Viridiplantae</taxon>
        <taxon>Streptophyta</taxon>
        <taxon>Embryophyta</taxon>
        <taxon>Tracheophyta</taxon>
        <taxon>Spermatophyta</taxon>
        <taxon>Magnoliopsida</taxon>
        <taxon>eudicotyledons</taxon>
        <taxon>Gunneridae</taxon>
        <taxon>Pentapetalae</taxon>
        <taxon>asterids</taxon>
        <taxon>campanulids</taxon>
        <taxon>Asterales</taxon>
        <taxon>Asteraceae</taxon>
        <taxon>Asteroideae</taxon>
        <taxon>Heliantheae alliance</taxon>
        <taxon>Madieae</taxon>
        <taxon>Madiinae</taxon>
        <taxon>Deinandra</taxon>
    </lineage>
</organism>
<evidence type="ECO:0000313" key="3">
    <source>
        <dbReference type="Proteomes" id="UP001408789"/>
    </source>
</evidence>
<comment type="caution">
    <text evidence="2">The sequence shown here is derived from an EMBL/GenBank/DDBJ whole genome shotgun (WGS) entry which is preliminary data.</text>
</comment>
<evidence type="ECO:0000256" key="1">
    <source>
        <dbReference type="SAM" id="MobiDB-lite"/>
    </source>
</evidence>